<dbReference type="GO" id="GO:0004497">
    <property type="term" value="F:monooxygenase activity"/>
    <property type="evidence" value="ECO:0007669"/>
    <property type="project" value="InterPro"/>
</dbReference>
<gene>
    <name evidence="6" type="ORF">VPNG_08525</name>
</gene>
<keyword evidence="5" id="KW-1133">Transmembrane helix</keyword>
<dbReference type="InParanoid" id="A0A423W547"/>
<dbReference type="InterPro" id="IPR036396">
    <property type="entry name" value="Cyt_P450_sf"/>
</dbReference>
<dbReference type="EMBL" id="LKEB01000061">
    <property type="protein sequence ID" value="ROV98453.1"/>
    <property type="molecule type" value="Genomic_DNA"/>
</dbReference>
<dbReference type="CDD" id="cd11061">
    <property type="entry name" value="CYP67-like"/>
    <property type="match status" value="1"/>
</dbReference>
<evidence type="ECO:0000256" key="3">
    <source>
        <dbReference type="ARBA" id="ARBA00023004"/>
    </source>
</evidence>
<dbReference type="OrthoDB" id="6692864at2759"/>
<feature type="transmembrane region" description="Helical" evidence="5">
    <location>
        <begin position="73"/>
        <end position="93"/>
    </location>
</feature>
<comment type="cofactor">
    <cofactor evidence="4">
        <name>heme</name>
        <dbReference type="ChEBI" id="CHEBI:30413"/>
    </cofactor>
</comment>
<dbReference type="AlphaFoldDB" id="A0A423W547"/>
<reference evidence="6 7" key="1">
    <citation type="submission" date="2015-09" db="EMBL/GenBank/DDBJ databases">
        <title>Host preference determinants of Valsa canker pathogens revealed by comparative genomics.</title>
        <authorList>
            <person name="Yin Z."/>
            <person name="Huang L."/>
        </authorList>
    </citation>
    <scope>NUCLEOTIDE SEQUENCE [LARGE SCALE GENOMIC DNA]</scope>
    <source>
        <strain evidence="6 7">SXYLt</strain>
    </source>
</reference>
<evidence type="ECO:0000256" key="1">
    <source>
        <dbReference type="ARBA" id="ARBA00022617"/>
    </source>
</evidence>
<keyword evidence="5" id="KW-0812">Transmembrane</keyword>
<dbReference type="InterPro" id="IPR002401">
    <property type="entry name" value="Cyt_P450_E_grp-I"/>
</dbReference>
<dbReference type="GO" id="GO:0005506">
    <property type="term" value="F:iron ion binding"/>
    <property type="evidence" value="ECO:0007669"/>
    <property type="project" value="InterPro"/>
</dbReference>
<proteinExistence type="predicted"/>
<keyword evidence="7" id="KW-1185">Reference proteome</keyword>
<evidence type="ECO:0000256" key="5">
    <source>
        <dbReference type="SAM" id="Phobius"/>
    </source>
</evidence>
<name>A0A423W547_9PEZI</name>
<organism evidence="6 7">
    <name type="scientific">Cytospora leucostoma</name>
    <dbReference type="NCBI Taxonomy" id="1230097"/>
    <lineage>
        <taxon>Eukaryota</taxon>
        <taxon>Fungi</taxon>
        <taxon>Dikarya</taxon>
        <taxon>Ascomycota</taxon>
        <taxon>Pezizomycotina</taxon>
        <taxon>Sordariomycetes</taxon>
        <taxon>Sordariomycetidae</taxon>
        <taxon>Diaporthales</taxon>
        <taxon>Cytosporaceae</taxon>
        <taxon>Cytospora</taxon>
    </lineage>
</organism>
<dbReference type="PRINTS" id="PR00385">
    <property type="entry name" value="P450"/>
</dbReference>
<dbReference type="PANTHER" id="PTHR24305:SF78">
    <property type="entry name" value="P450, PUTATIVE (EUROFUNG)-RELATED"/>
    <property type="match status" value="1"/>
</dbReference>
<evidence type="ECO:0000313" key="7">
    <source>
        <dbReference type="Proteomes" id="UP000285146"/>
    </source>
</evidence>
<sequence>MDRLAAILTSSWEPLVASAMLLGILCHQAIRPFEVDSRGWELVITFLSIVSGILVGFILSADFGLADAIMQAWSAGMAFLVGLFGSIVVYRAFFHRLGRFPGPFAARLSNLYHFLYMAGTNMQYHLHVQKLHSRYGDFVRTGPRELTITRASAVDLIYGPNSKCTKATWYDQNSADPDKVGIENVRDKAKHGTRRKPWDKGLGFRALPTYEGRVKDKVDQLITRFGSGKPVNVVQDNIFYAWDVMGDIAFSMQFNMLKTGIEHPAVDGLHWAMATAGLVTTLPWLMNMLRVIPGATGKFENFASWCYEQVKLKQDQLALEKATNKSRPANDVMSWIIQAQQAGDRKVSPDRLSTHPLHLQASRTDNLGLLSDTVGIAFSNFLYFMVKYPEVYRKLQRIVEAVFPGGYDTWTYDKAKSIPYLDYLIHETLRLRPPVPMGFLRQTPPEGLQIDEVYIPGNVNVNVHTWTIHRDERYFKRAEDFLPERWETLSPDAAGSAYLPFQKGGFACVGKPVAMMQLRMLISCVALRYDIDFAPGENGVEFWSDSKETLTLAIGPLWLVFTPKKVITADGK</sequence>
<dbReference type="GO" id="GO:0020037">
    <property type="term" value="F:heme binding"/>
    <property type="evidence" value="ECO:0007669"/>
    <property type="project" value="InterPro"/>
</dbReference>
<dbReference type="SUPFAM" id="SSF48264">
    <property type="entry name" value="Cytochrome P450"/>
    <property type="match status" value="1"/>
</dbReference>
<feature type="transmembrane region" description="Helical" evidence="5">
    <location>
        <begin position="42"/>
        <end position="61"/>
    </location>
</feature>
<keyword evidence="3 4" id="KW-0408">Iron</keyword>
<dbReference type="InterPro" id="IPR001128">
    <property type="entry name" value="Cyt_P450"/>
</dbReference>
<dbReference type="Pfam" id="PF00067">
    <property type="entry name" value="p450"/>
    <property type="match status" value="1"/>
</dbReference>
<dbReference type="Gene3D" id="1.10.630.10">
    <property type="entry name" value="Cytochrome P450"/>
    <property type="match status" value="1"/>
</dbReference>
<evidence type="ECO:0008006" key="8">
    <source>
        <dbReference type="Google" id="ProtNLM"/>
    </source>
</evidence>
<evidence type="ECO:0000256" key="4">
    <source>
        <dbReference type="PIRSR" id="PIRSR602401-1"/>
    </source>
</evidence>
<dbReference type="STRING" id="1230097.A0A423W547"/>
<evidence type="ECO:0000313" key="6">
    <source>
        <dbReference type="EMBL" id="ROV98453.1"/>
    </source>
</evidence>
<dbReference type="InterPro" id="IPR050121">
    <property type="entry name" value="Cytochrome_P450_monoxygenase"/>
</dbReference>
<keyword evidence="2 4" id="KW-0479">Metal-binding</keyword>
<keyword evidence="5" id="KW-0472">Membrane</keyword>
<dbReference type="GO" id="GO:0016705">
    <property type="term" value="F:oxidoreductase activity, acting on paired donors, with incorporation or reduction of molecular oxygen"/>
    <property type="evidence" value="ECO:0007669"/>
    <property type="project" value="InterPro"/>
</dbReference>
<dbReference type="Proteomes" id="UP000285146">
    <property type="component" value="Unassembled WGS sequence"/>
</dbReference>
<feature type="binding site" description="axial binding residue" evidence="4">
    <location>
        <position position="508"/>
    </location>
    <ligand>
        <name>heme</name>
        <dbReference type="ChEBI" id="CHEBI:30413"/>
    </ligand>
    <ligandPart>
        <name>Fe</name>
        <dbReference type="ChEBI" id="CHEBI:18248"/>
    </ligandPart>
</feature>
<comment type="caution">
    <text evidence="6">The sequence shown here is derived from an EMBL/GenBank/DDBJ whole genome shotgun (WGS) entry which is preliminary data.</text>
</comment>
<protein>
    <recommendedName>
        <fullName evidence="8">Cytochrome P450</fullName>
    </recommendedName>
</protein>
<accession>A0A423W547</accession>
<dbReference type="PRINTS" id="PR00463">
    <property type="entry name" value="EP450I"/>
</dbReference>
<keyword evidence="1 4" id="KW-0349">Heme</keyword>
<dbReference type="PANTHER" id="PTHR24305">
    <property type="entry name" value="CYTOCHROME P450"/>
    <property type="match status" value="1"/>
</dbReference>
<evidence type="ECO:0000256" key="2">
    <source>
        <dbReference type="ARBA" id="ARBA00022723"/>
    </source>
</evidence>